<dbReference type="InterPro" id="IPR003841">
    <property type="entry name" value="Na/Pi_transpt"/>
</dbReference>
<feature type="transmembrane region" description="Helical" evidence="6">
    <location>
        <begin position="268"/>
        <end position="292"/>
    </location>
</feature>
<organism evidence="7 8">
    <name type="scientific">Corynebacterium breve</name>
    <dbReference type="NCBI Taxonomy" id="3049799"/>
    <lineage>
        <taxon>Bacteria</taxon>
        <taxon>Bacillati</taxon>
        <taxon>Actinomycetota</taxon>
        <taxon>Actinomycetes</taxon>
        <taxon>Mycobacteriales</taxon>
        <taxon>Corynebacteriaceae</taxon>
        <taxon>Corynebacterium</taxon>
    </lineage>
</organism>
<evidence type="ECO:0000256" key="3">
    <source>
        <dbReference type="ARBA" id="ARBA00022692"/>
    </source>
</evidence>
<feature type="transmembrane region" description="Helical" evidence="6">
    <location>
        <begin position="20"/>
        <end position="43"/>
    </location>
</feature>
<reference evidence="7 8" key="1">
    <citation type="submission" date="2023-05" db="EMBL/GenBank/DDBJ databases">
        <title>Corynebacterium suedekumii sp. nov. and Corynebacterium breve sp. nov. isolated from raw cow's milk.</title>
        <authorList>
            <person name="Baer M.K."/>
            <person name="Mehl L."/>
            <person name="Hellmuth R."/>
            <person name="Marke G."/>
            <person name="Lipski A."/>
        </authorList>
    </citation>
    <scope>NUCLEOTIDE SEQUENCE [LARGE SCALE GENOMIC DNA]</scope>
    <source>
        <strain evidence="7 8">R4</strain>
    </source>
</reference>
<feature type="transmembrane region" description="Helical" evidence="6">
    <location>
        <begin position="184"/>
        <end position="207"/>
    </location>
</feature>
<evidence type="ECO:0000313" key="7">
    <source>
        <dbReference type="EMBL" id="WIM67405.1"/>
    </source>
</evidence>
<keyword evidence="4 6" id="KW-1133">Transmembrane helix</keyword>
<dbReference type="RefSeq" id="WP_284824477.1">
    <property type="nucleotide sequence ID" value="NZ_CP126969.1"/>
</dbReference>
<keyword evidence="8" id="KW-1185">Reference proteome</keyword>
<comment type="subcellular location">
    <subcellularLocation>
        <location evidence="1">Cell membrane</location>
        <topology evidence="1">Multi-pass membrane protein</topology>
    </subcellularLocation>
</comment>
<dbReference type="PANTHER" id="PTHR10010:SF46">
    <property type="entry name" value="SODIUM-DEPENDENT PHOSPHATE TRANSPORT PROTEIN 2B"/>
    <property type="match status" value="1"/>
</dbReference>
<gene>
    <name evidence="7" type="ORF">QP027_09895</name>
</gene>
<keyword evidence="5 6" id="KW-0472">Membrane</keyword>
<feature type="transmembrane region" description="Helical" evidence="6">
    <location>
        <begin position="98"/>
        <end position="117"/>
    </location>
</feature>
<sequence>MFPLEHDADRIALSAAGKAARIAVIVVAVLALVFSVYLIAGGVNEISLHRVETLVDLARNPLIALMVGLLATAAVQSSSTVTALVVASVATGILELDAAIPIILGANIGTTVTPMIVSFSYLHDKQDFRTAHSTAALHLWFNTVFVLLIFPIEYFFGPMRHLAPHIDLPGEPLRVETFIELARLVPFHGMWSIVAGIVVLVASIRLIDDQLKHLLTPLAWKLLGHTSSGSAAFGFGAGMLLTVLIQASSAVVSATLPFATAKLADLRGYMAVILGANVGTTMLAVITAFATPGDYPTVAFQAAIVHVAFNVFGALVVALIGPMRRLIYRLARMSGRIAERSVWLTFGAMALGYFIVPALLISVYSLLEM</sequence>
<evidence type="ECO:0000256" key="2">
    <source>
        <dbReference type="ARBA" id="ARBA00022475"/>
    </source>
</evidence>
<evidence type="ECO:0000313" key="8">
    <source>
        <dbReference type="Proteomes" id="UP001225598"/>
    </source>
</evidence>
<dbReference type="NCBIfam" id="NF037997">
    <property type="entry name" value="Na_Pi_symport"/>
    <property type="match status" value="1"/>
</dbReference>
<evidence type="ECO:0000256" key="1">
    <source>
        <dbReference type="ARBA" id="ARBA00004651"/>
    </source>
</evidence>
<evidence type="ECO:0000256" key="5">
    <source>
        <dbReference type="ARBA" id="ARBA00023136"/>
    </source>
</evidence>
<dbReference type="PANTHER" id="PTHR10010">
    <property type="entry name" value="SOLUTE CARRIER FAMILY 34 SODIUM PHOSPHATE , MEMBER 2-RELATED"/>
    <property type="match status" value="1"/>
</dbReference>
<feature type="transmembrane region" description="Helical" evidence="6">
    <location>
        <begin position="137"/>
        <end position="156"/>
    </location>
</feature>
<feature type="transmembrane region" description="Helical" evidence="6">
    <location>
        <begin position="342"/>
        <end position="367"/>
    </location>
</feature>
<keyword evidence="2" id="KW-1003">Cell membrane</keyword>
<accession>A0ABY8VF68</accession>
<proteinExistence type="predicted"/>
<dbReference type="EMBL" id="CP126969">
    <property type="protein sequence ID" value="WIM67405.1"/>
    <property type="molecule type" value="Genomic_DNA"/>
</dbReference>
<feature type="transmembrane region" description="Helical" evidence="6">
    <location>
        <begin position="298"/>
        <end position="321"/>
    </location>
</feature>
<name>A0ABY8VF68_9CORY</name>
<dbReference type="Proteomes" id="UP001225598">
    <property type="component" value="Chromosome"/>
</dbReference>
<feature type="transmembrane region" description="Helical" evidence="6">
    <location>
        <begin position="63"/>
        <end position="86"/>
    </location>
</feature>
<evidence type="ECO:0000256" key="4">
    <source>
        <dbReference type="ARBA" id="ARBA00022989"/>
    </source>
</evidence>
<feature type="transmembrane region" description="Helical" evidence="6">
    <location>
        <begin position="231"/>
        <end position="256"/>
    </location>
</feature>
<protein>
    <submittedName>
        <fullName evidence="7">Na/Pi symporter</fullName>
    </submittedName>
</protein>
<evidence type="ECO:0000256" key="6">
    <source>
        <dbReference type="SAM" id="Phobius"/>
    </source>
</evidence>
<keyword evidence="3 6" id="KW-0812">Transmembrane</keyword>
<dbReference type="Pfam" id="PF02690">
    <property type="entry name" value="Na_Pi_cotrans"/>
    <property type="match status" value="2"/>
</dbReference>